<organism evidence="10 11">
    <name type="scientific">Crateriforma conspicua</name>
    <dbReference type="NCBI Taxonomy" id="2527996"/>
    <lineage>
        <taxon>Bacteria</taxon>
        <taxon>Pseudomonadati</taxon>
        <taxon>Planctomycetota</taxon>
        <taxon>Planctomycetia</taxon>
        <taxon>Planctomycetales</taxon>
        <taxon>Planctomycetaceae</taxon>
        <taxon>Crateriforma</taxon>
    </lineage>
</organism>
<gene>
    <name evidence="10" type="primary">mprA_1</name>
    <name evidence="10" type="ORF">Pan14r_37550</name>
</gene>
<dbReference type="InterPro" id="IPR036388">
    <property type="entry name" value="WH-like_DNA-bd_sf"/>
</dbReference>
<dbReference type="PROSITE" id="PS50110">
    <property type="entry name" value="RESPONSE_REGULATORY"/>
    <property type="match status" value="1"/>
</dbReference>
<keyword evidence="11" id="KW-1185">Reference proteome</keyword>
<dbReference type="GO" id="GO:0032993">
    <property type="term" value="C:protein-DNA complex"/>
    <property type="evidence" value="ECO:0007669"/>
    <property type="project" value="TreeGrafter"/>
</dbReference>
<dbReference type="Gene3D" id="6.10.250.690">
    <property type="match status" value="1"/>
</dbReference>
<dbReference type="CDD" id="cd17624">
    <property type="entry name" value="REC_OmpR_PmrA-like"/>
    <property type="match status" value="1"/>
</dbReference>
<evidence type="ECO:0000259" key="8">
    <source>
        <dbReference type="PROSITE" id="PS50110"/>
    </source>
</evidence>
<evidence type="ECO:0000256" key="2">
    <source>
        <dbReference type="ARBA" id="ARBA00023012"/>
    </source>
</evidence>
<feature type="domain" description="Response regulatory" evidence="8">
    <location>
        <begin position="3"/>
        <end position="117"/>
    </location>
</feature>
<sequence length="226" mass="25409">MSRLIIVEDQLSLLKSLKKGLEEEGFEVMTASSGSEGYKMIQHEPADAVLLDLMLPDGDGISLLQRIREEEFQKPVLVITAKDSIDDRVLGLNSGADDYLVKPFAFNELLARLRAILRRSPTSNFDTRLVYDDLKLDSLSRIASRGGQELKLTQRQFELLEYLLRNKNRIVSRDALARDVWKAATATWTNVIEVQINQLRKKLGGSGAEPILHTVRGEGYQLGDEP</sequence>
<keyword evidence="3" id="KW-0805">Transcription regulation</keyword>
<dbReference type="InterPro" id="IPR001867">
    <property type="entry name" value="OmpR/PhoB-type_DNA-bd"/>
</dbReference>
<dbReference type="Gene3D" id="1.10.10.10">
    <property type="entry name" value="Winged helix-like DNA-binding domain superfamily/Winged helix DNA-binding domain"/>
    <property type="match status" value="1"/>
</dbReference>
<dbReference type="Gene3D" id="3.40.50.2300">
    <property type="match status" value="1"/>
</dbReference>
<evidence type="ECO:0000256" key="1">
    <source>
        <dbReference type="ARBA" id="ARBA00022553"/>
    </source>
</evidence>
<dbReference type="SMART" id="SM00448">
    <property type="entry name" value="REC"/>
    <property type="match status" value="1"/>
</dbReference>
<evidence type="ECO:0000256" key="4">
    <source>
        <dbReference type="ARBA" id="ARBA00023125"/>
    </source>
</evidence>
<dbReference type="Pfam" id="PF00486">
    <property type="entry name" value="Trans_reg_C"/>
    <property type="match status" value="1"/>
</dbReference>
<comment type="caution">
    <text evidence="10">The sequence shown here is derived from an EMBL/GenBank/DDBJ whole genome shotgun (WGS) entry which is preliminary data.</text>
</comment>
<dbReference type="GO" id="GO:0000976">
    <property type="term" value="F:transcription cis-regulatory region binding"/>
    <property type="evidence" value="ECO:0007669"/>
    <property type="project" value="TreeGrafter"/>
</dbReference>
<dbReference type="OrthoDB" id="272875at2"/>
<evidence type="ECO:0000256" key="3">
    <source>
        <dbReference type="ARBA" id="ARBA00023015"/>
    </source>
</evidence>
<dbReference type="PANTHER" id="PTHR48111">
    <property type="entry name" value="REGULATOR OF RPOS"/>
    <property type="match status" value="1"/>
</dbReference>
<evidence type="ECO:0000313" key="10">
    <source>
        <dbReference type="EMBL" id="TWT71445.1"/>
    </source>
</evidence>
<feature type="domain" description="OmpR/PhoB-type" evidence="9">
    <location>
        <begin position="126"/>
        <end position="224"/>
    </location>
</feature>
<dbReference type="Proteomes" id="UP000317238">
    <property type="component" value="Unassembled WGS sequence"/>
</dbReference>
<evidence type="ECO:0000256" key="5">
    <source>
        <dbReference type="ARBA" id="ARBA00023163"/>
    </source>
</evidence>
<keyword evidence="4 7" id="KW-0238">DNA-binding</keyword>
<dbReference type="Pfam" id="PF00072">
    <property type="entry name" value="Response_reg"/>
    <property type="match status" value="1"/>
</dbReference>
<reference evidence="10 11" key="1">
    <citation type="submission" date="2019-02" db="EMBL/GenBank/DDBJ databases">
        <title>Deep-cultivation of Planctomycetes and their phenomic and genomic characterization uncovers novel biology.</title>
        <authorList>
            <person name="Wiegand S."/>
            <person name="Jogler M."/>
            <person name="Boedeker C."/>
            <person name="Pinto D."/>
            <person name="Vollmers J."/>
            <person name="Rivas-Marin E."/>
            <person name="Kohn T."/>
            <person name="Peeters S.H."/>
            <person name="Heuer A."/>
            <person name="Rast P."/>
            <person name="Oberbeckmann S."/>
            <person name="Bunk B."/>
            <person name="Jeske O."/>
            <person name="Meyerdierks A."/>
            <person name="Storesund J.E."/>
            <person name="Kallscheuer N."/>
            <person name="Luecker S."/>
            <person name="Lage O.M."/>
            <person name="Pohl T."/>
            <person name="Merkel B.J."/>
            <person name="Hornburger P."/>
            <person name="Mueller R.-W."/>
            <person name="Bruemmer F."/>
            <person name="Labrenz M."/>
            <person name="Spormann A.M."/>
            <person name="Op Den Camp H."/>
            <person name="Overmann J."/>
            <person name="Amann R."/>
            <person name="Jetten M.S.M."/>
            <person name="Mascher T."/>
            <person name="Medema M.H."/>
            <person name="Devos D.P."/>
            <person name="Kaster A.-K."/>
            <person name="Ovreas L."/>
            <person name="Rohde M."/>
            <person name="Galperin M.Y."/>
            <person name="Jogler C."/>
        </authorList>
    </citation>
    <scope>NUCLEOTIDE SEQUENCE [LARGE SCALE GENOMIC DNA]</scope>
    <source>
        <strain evidence="10 11">Pan14r</strain>
    </source>
</reference>
<dbReference type="EMBL" id="SJPL01000001">
    <property type="protein sequence ID" value="TWT71445.1"/>
    <property type="molecule type" value="Genomic_DNA"/>
</dbReference>
<dbReference type="PROSITE" id="PS51755">
    <property type="entry name" value="OMPR_PHOB"/>
    <property type="match status" value="1"/>
</dbReference>
<protein>
    <submittedName>
        <fullName evidence="10">Response regulator MprA</fullName>
    </submittedName>
</protein>
<dbReference type="InterPro" id="IPR039420">
    <property type="entry name" value="WalR-like"/>
</dbReference>
<evidence type="ECO:0000313" key="11">
    <source>
        <dbReference type="Proteomes" id="UP000317238"/>
    </source>
</evidence>
<feature type="modified residue" description="4-aspartylphosphate" evidence="6">
    <location>
        <position position="52"/>
    </location>
</feature>
<keyword evidence="2" id="KW-0902">Two-component regulatory system</keyword>
<dbReference type="PANTHER" id="PTHR48111:SF22">
    <property type="entry name" value="REGULATOR OF RPOS"/>
    <property type="match status" value="1"/>
</dbReference>
<dbReference type="GO" id="GO:0006355">
    <property type="term" value="P:regulation of DNA-templated transcription"/>
    <property type="evidence" value="ECO:0007669"/>
    <property type="project" value="InterPro"/>
</dbReference>
<dbReference type="SUPFAM" id="SSF52172">
    <property type="entry name" value="CheY-like"/>
    <property type="match status" value="1"/>
</dbReference>
<dbReference type="GO" id="GO:0000156">
    <property type="term" value="F:phosphorelay response regulator activity"/>
    <property type="evidence" value="ECO:0007669"/>
    <property type="project" value="TreeGrafter"/>
</dbReference>
<dbReference type="RefSeq" id="WP_146439774.1">
    <property type="nucleotide sequence ID" value="NZ_SJPL01000001.1"/>
</dbReference>
<dbReference type="CDD" id="cd00383">
    <property type="entry name" value="trans_reg_C"/>
    <property type="match status" value="1"/>
</dbReference>
<name>A0A5C5YAV0_9PLAN</name>
<accession>A0A5C5YAV0</accession>
<dbReference type="SMART" id="SM00862">
    <property type="entry name" value="Trans_reg_C"/>
    <property type="match status" value="1"/>
</dbReference>
<dbReference type="AlphaFoldDB" id="A0A5C5YAV0"/>
<feature type="DNA-binding region" description="OmpR/PhoB-type" evidence="7">
    <location>
        <begin position="126"/>
        <end position="224"/>
    </location>
</feature>
<proteinExistence type="predicted"/>
<keyword evidence="5" id="KW-0804">Transcription</keyword>
<keyword evidence="1 6" id="KW-0597">Phosphoprotein</keyword>
<dbReference type="GO" id="GO:0005829">
    <property type="term" value="C:cytosol"/>
    <property type="evidence" value="ECO:0007669"/>
    <property type="project" value="TreeGrafter"/>
</dbReference>
<evidence type="ECO:0000256" key="7">
    <source>
        <dbReference type="PROSITE-ProRule" id="PRU01091"/>
    </source>
</evidence>
<evidence type="ECO:0000256" key="6">
    <source>
        <dbReference type="PROSITE-ProRule" id="PRU00169"/>
    </source>
</evidence>
<dbReference type="InterPro" id="IPR011006">
    <property type="entry name" value="CheY-like_superfamily"/>
</dbReference>
<evidence type="ECO:0000259" key="9">
    <source>
        <dbReference type="PROSITE" id="PS51755"/>
    </source>
</evidence>
<dbReference type="InterPro" id="IPR001789">
    <property type="entry name" value="Sig_transdc_resp-reg_receiver"/>
</dbReference>